<keyword evidence="1" id="KW-0472">Membrane</keyword>
<evidence type="ECO:0000256" key="1">
    <source>
        <dbReference type="SAM" id="Phobius"/>
    </source>
</evidence>
<evidence type="ECO:0000313" key="2">
    <source>
        <dbReference type="EMBL" id="QHS79472.1"/>
    </source>
</evidence>
<dbReference type="AlphaFoldDB" id="A0A6C0AIB3"/>
<feature type="transmembrane region" description="Helical" evidence="1">
    <location>
        <begin position="59"/>
        <end position="77"/>
    </location>
</feature>
<protein>
    <submittedName>
        <fullName evidence="2">Uncharacterized protein</fullName>
    </submittedName>
</protein>
<accession>A0A6C0AIB3</accession>
<feature type="transmembrane region" description="Helical" evidence="1">
    <location>
        <begin position="12"/>
        <end position="30"/>
    </location>
</feature>
<organism evidence="2">
    <name type="scientific">viral metagenome</name>
    <dbReference type="NCBI Taxonomy" id="1070528"/>
    <lineage>
        <taxon>unclassified sequences</taxon>
        <taxon>metagenomes</taxon>
        <taxon>organismal metagenomes</taxon>
    </lineage>
</organism>
<reference evidence="2" key="1">
    <citation type="journal article" date="2020" name="Nature">
        <title>Giant virus diversity and host interactions through global metagenomics.</title>
        <authorList>
            <person name="Schulz F."/>
            <person name="Roux S."/>
            <person name="Paez-Espino D."/>
            <person name="Jungbluth S."/>
            <person name="Walsh D.A."/>
            <person name="Denef V.J."/>
            <person name="McMahon K.D."/>
            <person name="Konstantinidis K.T."/>
            <person name="Eloe-Fadrosh E.A."/>
            <person name="Kyrpides N.C."/>
            <person name="Woyke T."/>
        </authorList>
    </citation>
    <scope>NUCLEOTIDE SEQUENCE</scope>
    <source>
        <strain evidence="2">GVMAG-S-1035237-23</strain>
    </source>
</reference>
<keyword evidence="1" id="KW-0812">Transmembrane</keyword>
<proteinExistence type="predicted"/>
<keyword evidence="1" id="KW-1133">Transmembrane helix</keyword>
<name>A0A6C0AIB3_9ZZZZ</name>
<dbReference type="EMBL" id="MN740644">
    <property type="protein sequence ID" value="QHS79472.1"/>
    <property type="molecule type" value="Genomic_DNA"/>
</dbReference>
<sequence>MFGLTKKFQHSATLAVVFFVLSSPITYRLVDQLIGGVVSALVPQLASVFKVAQAGCPTTYGLIVHSVVFGLVSFFLIHSL</sequence>